<proteinExistence type="predicted"/>
<comment type="caution">
    <text evidence="1">The sequence shown here is derived from an EMBL/GenBank/DDBJ whole genome shotgun (WGS) entry which is preliminary data.</text>
</comment>
<dbReference type="AlphaFoldDB" id="S4MYB7"/>
<gene>
    <name evidence="1" type="ORF">STAFG_1951</name>
</gene>
<dbReference type="HOGENOM" id="CLU_1219161_0_0_11"/>
<dbReference type="PATRIC" id="fig|1283301.3.peg.1927"/>
<dbReference type="Proteomes" id="UP000015001">
    <property type="component" value="Unassembled WGS sequence"/>
</dbReference>
<organism evidence="1 2">
    <name type="scientific">Streptomyces afghaniensis 772</name>
    <dbReference type="NCBI Taxonomy" id="1283301"/>
    <lineage>
        <taxon>Bacteria</taxon>
        <taxon>Bacillati</taxon>
        <taxon>Actinomycetota</taxon>
        <taxon>Actinomycetes</taxon>
        <taxon>Kitasatosporales</taxon>
        <taxon>Streptomycetaceae</taxon>
        <taxon>Streptomyces</taxon>
    </lineage>
</organism>
<sequence>MPAEPVCCGLTWISTGQLSRARKVLRRTLDTLRPHLEAGTPVIGLEPSCTAVFRADAPELMPGDQDAQRLARQVRTFAEQLVQHAPDDWQAPRLARRATVQTHCHQHAIMKFDADRELMRRARLDADVLDEGCCGLAGNFGFERGHHEVSLAVAEQGVLPAVRAAAPGSLLLADGFSCRTQIDQGDTGRRALHLAEVLALGLEGTLPAEHPEHLAARPDRPSRAARWATTAGATALTATAATAACRAALRSLRRP</sequence>
<dbReference type="EMBL" id="AOPY01001347">
    <property type="protein sequence ID" value="EPJ40990.1"/>
    <property type="molecule type" value="Genomic_DNA"/>
</dbReference>
<dbReference type="PANTHER" id="PTHR32479:SF19">
    <property type="entry name" value="ANAEROBIC GLYCEROL-3-PHOSPHATE DEHYDROGENASE SUBUNIT C"/>
    <property type="match status" value="1"/>
</dbReference>
<protein>
    <submittedName>
        <fullName evidence="1">Putative Anaerobic glycerol-3-phosphate dehydrogenase subunit C</fullName>
    </submittedName>
</protein>
<evidence type="ECO:0000313" key="2">
    <source>
        <dbReference type="Proteomes" id="UP000015001"/>
    </source>
</evidence>
<reference evidence="1 2" key="1">
    <citation type="submission" date="2013-02" db="EMBL/GenBank/DDBJ databases">
        <title>Draft Genome Sequence of Streptomyces afghaniensis, Which Produces Compounds of the Julimycin B-Complex.</title>
        <authorList>
            <person name="Gruening B.A."/>
            <person name="Praeg A."/>
            <person name="Erxleben A."/>
            <person name="Guenther S."/>
            <person name="Fiedler H.-P."/>
            <person name="Goodfellow M."/>
            <person name="Mueller M."/>
        </authorList>
    </citation>
    <scope>NUCLEOTIDE SEQUENCE [LARGE SCALE GENOMIC DNA]</scope>
    <source>
        <strain evidence="1 2">772</strain>
    </source>
</reference>
<name>S4MYB7_9ACTN</name>
<keyword evidence="2" id="KW-1185">Reference proteome</keyword>
<dbReference type="PANTHER" id="PTHR32479">
    <property type="entry name" value="GLYCOLATE OXIDASE IRON-SULFUR SUBUNIT"/>
    <property type="match status" value="1"/>
</dbReference>
<accession>S4MYB7</accession>
<evidence type="ECO:0000313" key="1">
    <source>
        <dbReference type="EMBL" id="EPJ40990.1"/>
    </source>
</evidence>